<accession>A0A511MTP1</accession>
<dbReference type="SUPFAM" id="SSF53474">
    <property type="entry name" value="alpha/beta-Hydrolases"/>
    <property type="match status" value="1"/>
</dbReference>
<dbReference type="InterPro" id="IPR000675">
    <property type="entry name" value="Cutinase/axe"/>
</dbReference>
<comment type="similarity">
    <text evidence="1">Belongs to the cutinase family.</text>
</comment>
<keyword evidence="3" id="KW-0378">Hydrolase</keyword>
<keyword evidence="6" id="KW-1185">Reference proteome</keyword>
<evidence type="ECO:0000256" key="4">
    <source>
        <dbReference type="ARBA" id="ARBA00023157"/>
    </source>
</evidence>
<keyword evidence="4" id="KW-1015">Disulfide bond</keyword>
<keyword evidence="2" id="KW-0719">Serine esterase</keyword>
<dbReference type="GO" id="GO:0052689">
    <property type="term" value="F:carboxylic ester hydrolase activity"/>
    <property type="evidence" value="ECO:0007669"/>
    <property type="project" value="UniProtKB-KW"/>
</dbReference>
<proteinExistence type="inferred from homology"/>
<reference evidence="5 6" key="1">
    <citation type="submission" date="2019-07" db="EMBL/GenBank/DDBJ databases">
        <title>Whole genome shotgun sequence of Nocardia ninae NBRC 108245.</title>
        <authorList>
            <person name="Hosoyama A."/>
            <person name="Uohara A."/>
            <person name="Ohji S."/>
            <person name="Ichikawa N."/>
        </authorList>
    </citation>
    <scope>NUCLEOTIDE SEQUENCE [LARGE SCALE GENOMIC DNA]</scope>
    <source>
        <strain evidence="5 6">NBRC 108245</strain>
    </source>
</reference>
<evidence type="ECO:0000313" key="5">
    <source>
        <dbReference type="EMBL" id="GEM43436.1"/>
    </source>
</evidence>
<dbReference type="InterPro" id="IPR029058">
    <property type="entry name" value="AB_hydrolase_fold"/>
</dbReference>
<sequence>MFLPGTWETNAQADETNPVGLLAPVATRLSEQFGAKFAFRFPAYAAAAFDGMAYGNSKATGVAAARRVIEEFGQHCGATKFVLAGYSQGADALGDLAASIGCSGDPISADRVLAVGLIADPRQGTNGGKLVGPQVEGEGIAGPRPGGFCGLSAVTAEICAQQDKYCATNASANPILAGLGRILSRPIGSEPTATASGTGSVPDLIESLVADVGNIDLPGLRAAIEKIVASAGQGVVDANSVSVAVRDVQAALGRLGGLASWVKTSPEAVSGLANDAAGSPQRVAGDVVEGLSRSDLPAAMESLSELTGTAAGTPSGDDRTAAASRLATATAPLTDSMSSSSPDALSQASRALGILKPAVVVGQMSNVATNGLKFAANVPAIVDVVARISAAITEANDVAAKVTALHALFGELNALFKPLVVLADGVDLRTVSQLVAMIPDTTGTAQIASVVIGLLDNLNVVALARQVGRLQENLWGIAEAITKGGDLVEVGTQLVGLVPTMLGFAGLAVDTLAGTASHADGSESTAPNGFAGLGGLTRQLTDSVSGQGSAALGQLTSDGVTAANFFASGVHQGYQHYLVDGQRNAVDWLTDWFAARIRNIAGVV</sequence>
<organism evidence="5 6">
    <name type="scientific">Nocardia ninae NBRC 108245</name>
    <dbReference type="NCBI Taxonomy" id="1210091"/>
    <lineage>
        <taxon>Bacteria</taxon>
        <taxon>Bacillati</taxon>
        <taxon>Actinomycetota</taxon>
        <taxon>Actinomycetes</taxon>
        <taxon>Mycobacteriales</taxon>
        <taxon>Nocardiaceae</taxon>
        <taxon>Nocardia</taxon>
    </lineage>
</organism>
<gene>
    <name evidence="5" type="ORF">NN4_79550</name>
</gene>
<evidence type="ECO:0000256" key="3">
    <source>
        <dbReference type="ARBA" id="ARBA00022801"/>
    </source>
</evidence>
<comment type="caution">
    <text evidence="5">The sequence shown here is derived from an EMBL/GenBank/DDBJ whole genome shotgun (WGS) entry which is preliminary data.</text>
</comment>
<dbReference type="Pfam" id="PF01083">
    <property type="entry name" value="Cutinase"/>
    <property type="match status" value="1"/>
</dbReference>
<name>A0A511MTP1_9NOCA</name>
<dbReference type="AlphaFoldDB" id="A0A511MTP1"/>
<dbReference type="PANTHER" id="PTHR33630:SF9">
    <property type="entry name" value="CUTINASE 4"/>
    <property type="match status" value="1"/>
</dbReference>
<dbReference type="PANTHER" id="PTHR33630">
    <property type="entry name" value="CUTINASE RV1984C-RELATED-RELATED"/>
    <property type="match status" value="1"/>
</dbReference>
<evidence type="ECO:0000313" key="6">
    <source>
        <dbReference type="Proteomes" id="UP000321424"/>
    </source>
</evidence>
<evidence type="ECO:0008006" key="7">
    <source>
        <dbReference type="Google" id="ProtNLM"/>
    </source>
</evidence>
<protein>
    <recommendedName>
        <fullName evidence="7">Cutinase</fullName>
    </recommendedName>
</protein>
<dbReference type="EMBL" id="BJXA01000098">
    <property type="protein sequence ID" value="GEM43436.1"/>
    <property type="molecule type" value="Genomic_DNA"/>
</dbReference>
<dbReference type="Proteomes" id="UP000321424">
    <property type="component" value="Unassembled WGS sequence"/>
</dbReference>
<evidence type="ECO:0000256" key="1">
    <source>
        <dbReference type="ARBA" id="ARBA00007534"/>
    </source>
</evidence>
<dbReference type="Gene3D" id="3.40.50.1820">
    <property type="entry name" value="alpha/beta hydrolase"/>
    <property type="match status" value="1"/>
</dbReference>
<dbReference type="SMART" id="SM01110">
    <property type="entry name" value="Cutinase"/>
    <property type="match status" value="1"/>
</dbReference>
<evidence type="ECO:0000256" key="2">
    <source>
        <dbReference type="ARBA" id="ARBA00022487"/>
    </source>
</evidence>